<dbReference type="InterPro" id="IPR013437">
    <property type="entry name" value="FtsW"/>
</dbReference>
<evidence type="ECO:0000256" key="6">
    <source>
        <dbReference type="ARBA" id="ARBA00022679"/>
    </source>
</evidence>
<keyword evidence="9 16" id="KW-0573">Peptidoglycan synthesis</keyword>
<evidence type="ECO:0000256" key="7">
    <source>
        <dbReference type="ARBA" id="ARBA00022692"/>
    </source>
</evidence>
<dbReference type="EMBL" id="FMWD01000001">
    <property type="protein sequence ID" value="SCZ50435.1"/>
    <property type="molecule type" value="Genomic_DNA"/>
</dbReference>
<dbReference type="AlphaFoldDB" id="A0A1G5PLK9"/>
<evidence type="ECO:0000256" key="8">
    <source>
        <dbReference type="ARBA" id="ARBA00022960"/>
    </source>
</evidence>
<feature type="transmembrane region" description="Helical" evidence="16">
    <location>
        <begin position="56"/>
        <end position="78"/>
    </location>
</feature>
<dbReference type="GO" id="GO:0008955">
    <property type="term" value="F:peptidoglycan glycosyltransferase activity"/>
    <property type="evidence" value="ECO:0007669"/>
    <property type="project" value="UniProtKB-UniRule"/>
</dbReference>
<evidence type="ECO:0000256" key="14">
    <source>
        <dbReference type="ARBA" id="ARBA00038053"/>
    </source>
</evidence>
<accession>A0A1G5PLK9</accession>
<sequence length="392" mass="41801">MTAQALATDLKLPRRHRGRPLMDFPLAAVAVALLGLGLVMIGSASAAIADRQTGESFYYLLRQFTYIALGASLAFGLLRIPLSVWEKSGPALLVCGLVLLTMLFVPGLGRTVNGSTRWLMVGPFNFQVSEFVKLAVVIYMSGYLVRRGRAVRTTVAGFLIPMSLVTLIAVLLLAEPDFGAAAVLMATALGMMFLGGVRLWLFALLVGLAGAALSVLAVSSPYRLERLTTFLNPWEDPFNSGFQLTQALIAFGRGDWLGVGLGDSVQKLFYLPEAHTDFLLAVLAEELGLVGTLGVIALFAVLLWRVFRIGRRAAEAGQQFGSYLAFGVGIWIALQVVVNVGVNMGVLPTKGLTLPLMSYGGSSMLVSCMAIALVLRVGLETQLAGMSGGGRR</sequence>
<feature type="transmembrane region" description="Helical" evidence="16">
    <location>
        <begin position="319"/>
        <end position="338"/>
    </location>
</feature>
<dbReference type="GO" id="GO:0009252">
    <property type="term" value="P:peptidoglycan biosynthetic process"/>
    <property type="evidence" value="ECO:0007669"/>
    <property type="project" value="UniProtKB-UniRule"/>
</dbReference>
<comment type="pathway">
    <text evidence="2 16">Cell wall biogenesis; peptidoglycan biosynthesis.</text>
</comment>
<protein>
    <recommendedName>
        <fullName evidence="16">Probable peptidoglycan glycosyltransferase FtsW</fullName>
        <shortName evidence="16">PGT</shortName>
        <ecNumber evidence="16">2.4.99.28</ecNumber>
    </recommendedName>
    <alternativeName>
        <fullName evidence="16">Cell division protein FtsW</fullName>
    </alternativeName>
    <alternativeName>
        <fullName evidence="16">Cell wall polymerase</fullName>
    </alternativeName>
    <alternativeName>
        <fullName evidence="16">Peptidoglycan polymerase</fullName>
        <shortName evidence="16">PG polymerase</shortName>
    </alternativeName>
</protein>
<dbReference type="GO" id="GO:0043093">
    <property type="term" value="P:FtsZ-dependent cytokinesis"/>
    <property type="evidence" value="ECO:0007669"/>
    <property type="project" value="UniProtKB-UniRule"/>
</dbReference>
<keyword evidence="6 16" id="KW-0808">Transferase</keyword>
<dbReference type="EC" id="2.4.99.28" evidence="16"/>
<evidence type="ECO:0000256" key="12">
    <source>
        <dbReference type="ARBA" id="ARBA00023306"/>
    </source>
</evidence>
<evidence type="ECO:0000256" key="5">
    <source>
        <dbReference type="ARBA" id="ARBA00022676"/>
    </source>
</evidence>
<feature type="transmembrane region" description="Helical" evidence="16">
    <location>
        <begin position="128"/>
        <end position="146"/>
    </location>
</feature>
<proteinExistence type="inferred from homology"/>
<keyword evidence="16" id="KW-0997">Cell inner membrane</keyword>
<dbReference type="Pfam" id="PF01098">
    <property type="entry name" value="FTSW_RODA_SPOVE"/>
    <property type="match status" value="1"/>
</dbReference>
<dbReference type="Proteomes" id="UP000199648">
    <property type="component" value="Unassembled WGS sequence"/>
</dbReference>
<keyword evidence="18" id="KW-1185">Reference proteome</keyword>
<keyword evidence="3 16" id="KW-1003">Cell membrane</keyword>
<keyword evidence="5 16" id="KW-0328">Glycosyltransferase</keyword>
<feature type="transmembrane region" description="Helical" evidence="16">
    <location>
        <begin position="153"/>
        <end position="172"/>
    </location>
</feature>
<keyword evidence="13 16" id="KW-0961">Cell wall biogenesis/degradation</keyword>
<dbReference type="STRING" id="415747.SAMN03097708_00417"/>
<keyword evidence="4 16" id="KW-0132">Cell division</keyword>
<feature type="transmembrane region" description="Helical" evidence="16">
    <location>
        <begin position="178"/>
        <end position="194"/>
    </location>
</feature>
<dbReference type="InterPro" id="IPR001182">
    <property type="entry name" value="FtsW/RodA"/>
</dbReference>
<evidence type="ECO:0000256" key="10">
    <source>
        <dbReference type="ARBA" id="ARBA00022989"/>
    </source>
</evidence>
<feature type="transmembrane region" description="Helical" evidence="16">
    <location>
        <begin position="90"/>
        <end position="108"/>
    </location>
</feature>
<evidence type="ECO:0000256" key="2">
    <source>
        <dbReference type="ARBA" id="ARBA00004752"/>
    </source>
</evidence>
<dbReference type="GO" id="GO:0071555">
    <property type="term" value="P:cell wall organization"/>
    <property type="evidence" value="ECO:0007669"/>
    <property type="project" value="UniProtKB-KW"/>
</dbReference>
<dbReference type="GO" id="GO:0032153">
    <property type="term" value="C:cell division site"/>
    <property type="evidence" value="ECO:0007669"/>
    <property type="project" value="UniProtKB-UniRule"/>
</dbReference>
<comment type="subcellular location">
    <subcellularLocation>
        <location evidence="16">Cell inner membrane</location>
        <topology evidence="16">Multi-pass membrane protein</topology>
    </subcellularLocation>
    <subcellularLocation>
        <location evidence="1">Cell membrane</location>
        <topology evidence="1">Multi-pass membrane protein</topology>
    </subcellularLocation>
    <text evidence="16">Localizes to the division septum.</text>
</comment>
<evidence type="ECO:0000256" key="1">
    <source>
        <dbReference type="ARBA" id="ARBA00004651"/>
    </source>
</evidence>
<dbReference type="PANTHER" id="PTHR30474">
    <property type="entry name" value="CELL CYCLE PROTEIN"/>
    <property type="match status" value="1"/>
</dbReference>
<dbReference type="GO" id="GO:0008360">
    <property type="term" value="P:regulation of cell shape"/>
    <property type="evidence" value="ECO:0007669"/>
    <property type="project" value="UniProtKB-KW"/>
</dbReference>
<dbReference type="NCBIfam" id="TIGR02614">
    <property type="entry name" value="ftsW"/>
    <property type="match status" value="1"/>
</dbReference>
<feature type="transmembrane region" description="Helical" evidence="16">
    <location>
        <begin position="287"/>
        <end position="307"/>
    </location>
</feature>
<dbReference type="OrthoDB" id="9768187at2"/>
<evidence type="ECO:0000256" key="11">
    <source>
        <dbReference type="ARBA" id="ARBA00023136"/>
    </source>
</evidence>
<dbReference type="HAMAP" id="MF_00913">
    <property type="entry name" value="PGT_FtsW_proteobact"/>
    <property type="match status" value="1"/>
</dbReference>
<comment type="catalytic activity">
    <reaction evidence="15 16">
        <text>[GlcNAc-(1-&gt;4)-Mur2Ac(oyl-L-Ala-gamma-D-Glu-L-Lys-D-Ala-D-Ala)](n)-di-trans,octa-cis-undecaprenyl diphosphate + beta-D-GlcNAc-(1-&gt;4)-Mur2Ac(oyl-L-Ala-gamma-D-Glu-L-Lys-D-Ala-D-Ala)-di-trans,octa-cis-undecaprenyl diphosphate = [GlcNAc-(1-&gt;4)-Mur2Ac(oyl-L-Ala-gamma-D-Glu-L-Lys-D-Ala-D-Ala)](n+1)-di-trans,octa-cis-undecaprenyl diphosphate + di-trans,octa-cis-undecaprenyl diphosphate + H(+)</text>
        <dbReference type="Rhea" id="RHEA:23708"/>
        <dbReference type="Rhea" id="RHEA-COMP:9602"/>
        <dbReference type="Rhea" id="RHEA-COMP:9603"/>
        <dbReference type="ChEBI" id="CHEBI:15378"/>
        <dbReference type="ChEBI" id="CHEBI:58405"/>
        <dbReference type="ChEBI" id="CHEBI:60033"/>
        <dbReference type="ChEBI" id="CHEBI:78435"/>
        <dbReference type="EC" id="2.4.99.28"/>
    </reaction>
</comment>
<evidence type="ECO:0000313" key="17">
    <source>
        <dbReference type="EMBL" id="SCZ50435.1"/>
    </source>
</evidence>
<keyword evidence="10 16" id="KW-1133">Transmembrane helix</keyword>
<keyword evidence="8 16" id="KW-0133">Cell shape</keyword>
<dbReference type="GO" id="GO:0015648">
    <property type="term" value="F:lipid-linked peptidoglycan transporter activity"/>
    <property type="evidence" value="ECO:0007669"/>
    <property type="project" value="TreeGrafter"/>
</dbReference>
<feature type="transmembrane region" description="Helical" evidence="16">
    <location>
        <begin position="201"/>
        <end position="222"/>
    </location>
</feature>
<evidence type="ECO:0000256" key="9">
    <source>
        <dbReference type="ARBA" id="ARBA00022984"/>
    </source>
</evidence>
<evidence type="ECO:0000256" key="13">
    <source>
        <dbReference type="ARBA" id="ARBA00023316"/>
    </source>
</evidence>
<dbReference type="UniPathway" id="UPA00219"/>
<keyword evidence="11 16" id="KW-0472">Membrane</keyword>
<dbReference type="PANTHER" id="PTHR30474:SF2">
    <property type="entry name" value="PEPTIDOGLYCAN GLYCOSYLTRANSFERASE FTSW-RELATED"/>
    <property type="match status" value="1"/>
</dbReference>
<name>A0A1G5PLK9_9GAMM</name>
<comment type="similarity">
    <text evidence="14 16">Belongs to the SEDS family. FtsW subfamily.</text>
</comment>
<keyword evidence="7 16" id="KW-0812">Transmembrane</keyword>
<keyword evidence="12 16" id="KW-0131">Cell cycle</keyword>
<feature type="transmembrane region" description="Helical" evidence="16">
    <location>
        <begin position="358"/>
        <end position="379"/>
    </location>
</feature>
<comment type="function">
    <text evidence="16">Peptidoglycan polymerase that is essential for cell division.</text>
</comment>
<gene>
    <name evidence="16" type="primary">ftsW</name>
    <name evidence="17" type="ORF">SAMN03097708_00417</name>
</gene>
<dbReference type="PROSITE" id="PS00428">
    <property type="entry name" value="FTSW_RODA_SPOVE"/>
    <property type="match status" value="1"/>
</dbReference>
<evidence type="ECO:0000313" key="18">
    <source>
        <dbReference type="Proteomes" id="UP000199648"/>
    </source>
</evidence>
<reference evidence="17 18" key="1">
    <citation type="submission" date="2016-10" db="EMBL/GenBank/DDBJ databases">
        <authorList>
            <person name="de Groot N.N."/>
        </authorList>
    </citation>
    <scope>NUCLEOTIDE SEQUENCE [LARGE SCALE GENOMIC DNA]</scope>
    <source>
        <strain evidence="17 18">HLD2</strain>
    </source>
</reference>
<evidence type="ECO:0000256" key="4">
    <source>
        <dbReference type="ARBA" id="ARBA00022618"/>
    </source>
</evidence>
<organism evidence="17 18">
    <name type="scientific">Thiohalomonas denitrificans</name>
    <dbReference type="NCBI Taxonomy" id="415747"/>
    <lineage>
        <taxon>Bacteria</taxon>
        <taxon>Pseudomonadati</taxon>
        <taxon>Pseudomonadota</taxon>
        <taxon>Gammaproteobacteria</taxon>
        <taxon>Thiohalomonadales</taxon>
        <taxon>Thiohalomonadaceae</taxon>
        <taxon>Thiohalomonas</taxon>
    </lineage>
</organism>
<evidence type="ECO:0000256" key="3">
    <source>
        <dbReference type="ARBA" id="ARBA00022475"/>
    </source>
</evidence>
<dbReference type="InterPro" id="IPR018365">
    <property type="entry name" value="Cell_cycle_FtsW-rel_CS"/>
</dbReference>
<evidence type="ECO:0000256" key="16">
    <source>
        <dbReference type="HAMAP-Rule" id="MF_00913"/>
    </source>
</evidence>
<dbReference type="GO" id="GO:0005886">
    <property type="term" value="C:plasma membrane"/>
    <property type="evidence" value="ECO:0007669"/>
    <property type="project" value="UniProtKB-SubCell"/>
</dbReference>
<evidence type="ECO:0000256" key="15">
    <source>
        <dbReference type="ARBA" id="ARBA00049902"/>
    </source>
</evidence>